<keyword evidence="3 4" id="KW-0346">Stress response</keyword>
<evidence type="ECO:0000313" key="8">
    <source>
        <dbReference type="Proteomes" id="UP000233750"/>
    </source>
</evidence>
<feature type="region of interest" description="Disordered" evidence="6">
    <location>
        <begin position="1"/>
        <end position="64"/>
    </location>
</feature>
<dbReference type="Pfam" id="PF01025">
    <property type="entry name" value="GrpE"/>
    <property type="match status" value="1"/>
</dbReference>
<sequence>MAEDRIRSGPGEHLDPGGRATVGEQQPREERFVRERAEPPAPETDPAAPADQAEPEDEPEDEVARLRAQVAELEDRWRRTAAELDNLRKRVARDSERQRLDERGRVAAAWLPVVDNLDLALTHADADPGSIVQGIRAVRDQALTVLAGLGYPRRDDHGVAFDPTRHEAVSTRADTEAKPGTVVEVLRPGYGDADRQLRPATVVVAARAADDGSRDERDRG</sequence>
<dbReference type="PROSITE" id="PS01071">
    <property type="entry name" value="GRPE"/>
    <property type="match status" value="1"/>
</dbReference>
<dbReference type="Gene3D" id="2.30.22.10">
    <property type="entry name" value="Head domain of nucleotide exchange factor GrpE"/>
    <property type="match status" value="1"/>
</dbReference>
<comment type="subcellular location">
    <subcellularLocation>
        <location evidence="3">Cytoplasm</location>
    </subcellularLocation>
</comment>
<dbReference type="InterPro" id="IPR013805">
    <property type="entry name" value="GrpE_CC"/>
</dbReference>
<dbReference type="SUPFAM" id="SSF58014">
    <property type="entry name" value="Coiled-coil domain of nucleotide exchange factor GrpE"/>
    <property type="match status" value="1"/>
</dbReference>
<dbReference type="InterPro" id="IPR000740">
    <property type="entry name" value="GrpE"/>
</dbReference>
<dbReference type="HAMAP" id="MF_01151">
    <property type="entry name" value="GrpE"/>
    <property type="match status" value="1"/>
</dbReference>
<keyword evidence="8" id="KW-1185">Reference proteome</keyword>
<dbReference type="GO" id="GO:0051082">
    <property type="term" value="F:unfolded protein binding"/>
    <property type="evidence" value="ECO:0007669"/>
    <property type="project" value="TreeGrafter"/>
</dbReference>
<comment type="similarity">
    <text evidence="1 3 5">Belongs to the GrpE family.</text>
</comment>
<organism evidence="7 8">
    <name type="scientific">Amycolatopsis echigonensis</name>
    <dbReference type="NCBI Taxonomy" id="2576905"/>
    <lineage>
        <taxon>Bacteria</taxon>
        <taxon>Bacillati</taxon>
        <taxon>Actinomycetota</taxon>
        <taxon>Actinomycetes</taxon>
        <taxon>Pseudonocardiales</taxon>
        <taxon>Pseudonocardiaceae</taxon>
        <taxon>Amycolatopsis</taxon>
    </lineage>
</organism>
<keyword evidence="2 3" id="KW-0143">Chaperone</keyword>
<keyword evidence="3" id="KW-0963">Cytoplasm</keyword>
<dbReference type="GO" id="GO:0051087">
    <property type="term" value="F:protein-folding chaperone binding"/>
    <property type="evidence" value="ECO:0007669"/>
    <property type="project" value="InterPro"/>
</dbReference>
<accession>A0A2N3X138</accession>
<comment type="caution">
    <text evidence="7">The sequence shown here is derived from an EMBL/GenBank/DDBJ whole genome shotgun (WGS) entry which is preliminary data.</text>
</comment>
<evidence type="ECO:0000256" key="3">
    <source>
        <dbReference type="HAMAP-Rule" id="MF_01151"/>
    </source>
</evidence>
<evidence type="ECO:0000256" key="4">
    <source>
        <dbReference type="RuleBase" id="RU000639"/>
    </source>
</evidence>
<evidence type="ECO:0000256" key="5">
    <source>
        <dbReference type="RuleBase" id="RU004478"/>
    </source>
</evidence>
<name>A0A2N3X138_9PSEU</name>
<dbReference type="PANTHER" id="PTHR21237">
    <property type="entry name" value="GRPE PROTEIN"/>
    <property type="match status" value="1"/>
</dbReference>
<reference evidence="7 8" key="1">
    <citation type="submission" date="2017-12" db="EMBL/GenBank/DDBJ databases">
        <title>Sequencing the genomes of 1000 Actinobacteria strains.</title>
        <authorList>
            <person name="Klenk H.-P."/>
        </authorList>
    </citation>
    <scope>NUCLEOTIDE SEQUENCE [LARGE SCALE GENOMIC DNA]</scope>
    <source>
        <strain evidence="7 8">DSM 45165</strain>
    </source>
</reference>
<comment type="function">
    <text evidence="3 4">Participates actively in the response to hyperosmotic and heat shock by preventing the aggregation of stress-denatured proteins, in association with DnaK and GrpE. It is the nucleotide exchange factor for DnaK and may function as a thermosensor. Unfolded proteins bind initially to DnaJ; upon interaction with the DnaJ-bound protein, DnaK hydrolyzes its bound ATP, resulting in the formation of a stable complex. GrpE releases ADP from DnaK; ATP binding to DnaK triggers the release of the substrate protein, thus completing the reaction cycle. Several rounds of ATP-dependent interactions between DnaJ, DnaK and GrpE are required for fully efficient folding.</text>
</comment>
<feature type="compositionally biased region" description="Basic and acidic residues" evidence="6">
    <location>
        <begin position="1"/>
        <end position="16"/>
    </location>
</feature>
<dbReference type="Gene3D" id="3.90.20.20">
    <property type="match status" value="1"/>
</dbReference>
<evidence type="ECO:0000256" key="6">
    <source>
        <dbReference type="SAM" id="MobiDB-lite"/>
    </source>
</evidence>
<dbReference type="GO" id="GO:0042803">
    <property type="term" value="F:protein homodimerization activity"/>
    <property type="evidence" value="ECO:0007669"/>
    <property type="project" value="InterPro"/>
</dbReference>
<dbReference type="GO" id="GO:0000774">
    <property type="term" value="F:adenyl-nucleotide exchange factor activity"/>
    <property type="evidence" value="ECO:0007669"/>
    <property type="project" value="InterPro"/>
</dbReference>
<dbReference type="OrthoDB" id="5191115at2"/>
<dbReference type="GO" id="GO:0005737">
    <property type="term" value="C:cytoplasm"/>
    <property type="evidence" value="ECO:0007669"/>
    <property type="project" value="UniProtKB-SubCell"/>
</dbReference>
<dbReference type="CDD" id="cd00446">
    <property type="entry name" value="GrpE"/>
    <property type="match status" value="1"/>
</dbReference>
<comment type="subunit">
    <text evidence="3">Homodimer.</text>
</comment>
<dbReference type="InterPro" id="IPR009012">
    <property type="entry name" value="GrpE_head"/>
</dbReference>
<protein>
    <recommendedName>
        <fullName evidence="3 4">Protein GrpE</fullName>
    </recommendedName>
    <alternativeName>
        <fullName evidence="3">HSP-70 cofactor</fullName>
    </alternativeName>
</protein>
<proteinExistence type="inferred from homology"/>
<feature type="compositionally biased region" description="Basic and acidic residues" evidence="6">
    <location>
        <begin position="26"/>
        <end position="38"/>
    </location>
</feature>
<dbReference type="PRINTS" id="PR00773">
    <property type="entry name" value="GRPEPROTEIN"/>
</dbReference>
<dbReference type="EMBL" id="PJMY01000002">
    <property type="protein sequence ID" value="PKV99835.1"/>
    <property type="molecule type" value="Genomic_DNA"/>
</dbReference>
<evidence type="ECO:0000256" key="1">
    <source>
        <dbReference type="ARBA" id="ARBA00009054"/>
    </source>
</evidence>
<evidence type="ECO:0000313" key="7">
    <source>
        <dbReference type="EMBL" id="PKV99835.1"/>
    </source>
</evidence>
<dbReference type="AlphaFoldDB" id="A0A2N3X138"/>
<dbReference type="Proteomes" id="UP000233750">
    <property type="component" value="Unassembled WGS sequence"/>
</dbReference>
<dbReference type="PANTHER" id="PTHR21237:SF23">
    <property type="entry name" value="GRPE PROTEIN HOMOLOG, MITOCHONDRIAL"/>
    <property type="match status" value="1"/>
</dbReference>
<evidence type="ECO:0000256" key="2">
    <source>
        <dbReference type="ARBA" id="ARBA00023186"/>
    </source>
</evidence>
<gene>
    <name evidence="3" type="primary">grpE</name>
    <name evidence="7" type="ORF">ATK30_0824</name>
</gene>
<dbReference type="RefSeq" id="WP_101434356.1">
    <property type="nucleotide sequence ID" value="NZ_PJMY01000002.1"/>
</dbReference>
<dbReference type="SUPFAM" id="SSF51064">
    <property type="entry name" value="Head domain of nucleotide exchange factor GrpE"/>
    <property type="match status" value="1"/>
</dbReference>
<dbReference type="GO" id="GO:0006457">
    <property type="term" value="P:protein folding"/>
    <property type="evidence" value="ECO:0007669"/>
    <property type="project" value="InterPro"/>
</dbReference>